<sequence length="153" mass="18102">MKKPYFRRQDNAPEPLRCRVDRVVRFEEVDALAIVWHGRYPSYFEDGRVLLGEKYGLGYMDFYHQGVIAPIKQIHVDYKLPLRFGDHFTIEALLHWTDATRLNHEFIIRNAAGEITTTGYSVQLLMDQEQNVLMLPPPCYEQFRQRWLSGELQ</sequence>
<dbReference type="STRING" id="37625.SAMN05660420_00197"/>
<keyword evidence="2 3" id="KW-0378">Hydrolase</keyword>
<dbReference type="RefSeq" id="WP_092344067.1">
    <property type="nucleotide sequence ID" value="NZ_FNQN01000001.1"/>
</dbReference>
<proteinExistence type="inferred from homology"/>
<dbReference type="Pfam" id="PF13279">
    <property type="entry name" value="4HBT_2"/>
    <property type="match status" value="1"/>
</dbReference>
<comment type="similarity">
    <text evidence="1">Belongs to the 4-hydroxybenzoyl-CoA thioesterase family.</text>
</comment>
<dbReference type="Gene3D" id="3.10.129.10">
    <property type="entry name" value="Hotdog Thioesterase"/>
    <property type="match status" value="1"/>
</dbReference>
<dbReference type="SUPFAM" id="SSF54637">
    <property type="entry name" value="Thioesterase/thiol ester dehydrase-isomerase"/>
    <property type="match status" value="1"/>
</dbReference>
<gene>
    <name evidence="3" type="ORF">SAMN05660420_00197</name>
</gene>
<accession>A0A1H3VQT8</accession>
<organism evidence="3 4">
    <name type="scientific">Desulfuromusa kysingii</name>
    <dbReference type="NCBI Taxonomy" id="37625"/>
    <lineage>
        <taxon>Bacteria</taxon>
        <taxon>Pseudomonadati</taxon>
        <taxon>Thermodesulfobacteriota</taxon>
        <taxon>Desulfuromonadia</taxon>
        <taxon>Desulfuromonadales</taxon>
        <taxon>Geopsychrobacteraceae</taxon>
        <taxon>Desulfuromusa</taxon>
    </lineage>
</organism>
<evidence type="ECO:0000313" key="4">
    <source>
        <dbReference type="Proteomes" id="UP000199409"/>
    </source>
</evidence>
<evidence type="ECO:0000313" key="3">
    <source>
        <dbReference type="EMBL" id="SDZ76604.1"/>
    </source>
</evidence>
<protein>
    <submittedName>
        <fullName evidence="3">Acyl-CoA thioester hydrolase</fullName>
    </submittedName>
</protein>
<dbReference type="PANTHER" id="PTHR31793">
    <property type="entry name" value="4-HYDROXYBENZOYL-COA THIOESTERASE FAMILY MEMBER"/>
    <property type="match status" value="1"/>
</dbReference>
<dbReference type="PANTHER" id="PTHR31793:SF27">
    <property type="entry name" value="NOVEL THIOESTERASE SUPERFAMILY DOMAIN AND SAPOSIN A-TYPE DOMAIN CONTAINING PROTEIN (0610012H03RIK)"/>
    <property type="match status" value="1"/>
</dbReference>
<evidence type="ECO:0000256" key="1">
    <source>
        <dbReference type="ARBA" id="ARBA00005953"/>
    </source>
</evidence>
<name>A0A1H3VQT8_9BACT</name>
<dbReference type="InterPro" id="IPR050563">
    <property type="entry name" value="4-hydroxybenzoyl-CoA_TE"/>
</dbReference>
<dbReference type="CDD" id="cd00586">
    <property type="entry name" value="4HBT"/>
    <property type="match status" value="1"/>
</dbReference>
<dbReference type="GO" id="GO:0047617">
    <property type="term" value="F:fatty acyl-CoA hydrolase activity"/>
    <property type="evidence" value="ECO:0007669"/>
    <property type="project" value="TreeGrafter"/>
</dbReference>
<keyword evidence="4" id="KW-1185">Reference proteome</keyword>
<evidence type="ECO:0000256" key="2">
    <source>
        <dbReference type="ARBA" id="ARBA00022801"/>
    </source>
</evidence>
<reference evidence="3 4" key="1">
    <citation type="submission" date="2016-10" db="EMBL/GenBank/DDBJ databases">
        <authorList>
            <person name="de Groot N.N."/>
        </authorList>
    </citation>
    <scope>NUCLEOTIDE SEQUENCE [LARGE SCALE GENOMIC DNA]</scope>
    <source>
        <strain evidence="3 4">DSM 7343</strain>
    </source>
</reference>
<dbReference type="OrthoDB" id="9800856at2"/>
<dbReference type="EMBL" id="FNQN01000001">
    <property type="protein sequence ID" value="SDZ76604.1"/>
    <property type="molecule type" value="Genomic_DNA"/>
</dbReference>
<dbReference type="AlphaFoldDB" id="A0A1H3VQT8"/>
<dbReference type="InterPro" id="IPR029069">
    <property type="entry name" value="HotDog_dom_sf"/>
</dbReference>
<dbReference type="Proteomes" id="UP000199409">
    <property type="component" value="Unassembled WGS sequence"/>
</dbReference>